<evidence type="ECO:0000313" key="1">
    <source>
        <dbReference type="EMBL" id="KAF2795763.1"/>
    </source>
</evidence>
<name>A0A6A6XI49_9PLEO</name>
<sequence length="121" mass="13247">MQRHLHAPLPLLSLLQPPSPSTPYIACAYVGWYEGGLAASAKRNKQFMPFATKLRHVAGRHSRRPWVAWELFPRREAASAGRLVSIDFALATVSRTGVSVCPVLYGHLLASQTTIDATPPS</sequence>
<gene>
    <name evidence="1" type="ORF">K505DRAFT_335782</name>
</gene>
<reference evidence="1" key="1">
    <citation type="journal article" date="2020" name="Stud. Mycol.">
        <title>101 Dothideomycetes genomes: a test case for predicting lifestyles and emergence of pathogens.</title>
        <authorList>
            <person name="Haridas S."/>
            <person name="Albert R."/>
            <person name="Binder M."/>
            <person name="Bloem J."/>
            <person name="Labutti K."/>
            <person name="Salamov A."/>
            <person name="Andreopoulos B."/>
            <person name="Baker S."/>
            <person name="Barry K."/>
            <person name="Bills G."/>
            <person name="Bluhm B."/>
            <person name="Cannon C."/>
            <person name="Castanera R."/>
            <person name="Culley D."/>
            <person name="Daum C."/>
            <person name="Ezra D."/>
            <person name="Gonzalez J."/>
            <person name="Henrissat B."/>
            <person name="Kuo A."/>
            <person name="Liang C."/>
            <person name="Lipzen A."/>
            <person name="Lutzoni F."/>
            <person name="Magnuson J."/>
            <person name="Mondo S."/>
            <person name="Nolan M."/>
            <person name="Ohm R."/>
            <person name="Pangilinan J."/>
            <person name="Park H.-J."/>
            <person name="Ramirez L."/>
            <person name="Alfaro M."/>
            <person name="Sun H."/>
            <person name="Tritt A."/>
            <person name="Yoshinaga Y."/>
            <person name="Zwiers L.-H."/>
            <person name="Turgeon B."/>
            <person name="Goodwin S."/>
            <person name="Spatafora J."/>
            <person name="Crous P."/>
            <person name="Grigoriev I."/>
        </authorList>
    </citation>
    <scope>NUCLEOTIDE SEQUENCE</scope>
    <source>
        <strain evidence="1">CBS 109.77</strain>
    </source>
</reference>
<dbReference type="Proteomes" id="UP000799757">
    <property type="component" value="Unassembled WGS sequence"/>
</dbReference>
<organism evidence="1 2">
    <name type="scientific">Melanomma pulvis-pyrius CBS 109.77</name>
    <dbReference type="NCBI Taxonomy" id="1314802"/>
    <lineage>
        <taxon>Eukaryota</taxon>
        <taxon>Fungi</taxon>
        <taxon>Dikarya</taxon>
        <taxon>Ascomycota</taxon>
        <taxon>Pezizomycotina</taxon>
        <taxon>Dothideomycetes</taxon>
        <taxon>Pleosporomycetidae</taxon>
        <taxon>Pleosporales</taxon>
        <taxon>Melanommataceae</taxon>
        <taxon>Melanomma</taxon>
    </lineage>
</organism>
<evidence type="ECO:0000313" key="2">
    <source>
        <dbReference type="Proteomes" id="UP000799757"/>
    </source>
</evidence>
<dbReference type="AlphaFoldDB" id="A0A6A6XI49"/>
<proteinExistence type="predicted"/>
<keyword evidence="2" id="KW-1185">Reference proteome</keyword>
<protein>
    <submittedName>
        <fullName evidence="1">Uncharacterized protein</fullName>
    </submittedName>
</protein>
<accession>A0A6A6XI49</accession>
<dbReference type="EMBL" id="MU001849">
    <property type="protein sequence ID" value="KAF2795763.1"/>
    <property type="molecule type" value="Genomic_DNA"/>
</dbReference>